<feature type="domain" description="PilZ" evidence="1">
    <location>
        <begin position="8"/>
        <end position="85"/>
    </location>
</feature>
<organism evidence="2">
    <name type="scientific">hydrothermal vent metagenome</name>
    <dbReference type="NCBI Taxonomy" id="652676"/>
    <lineage>
        <taxon>unclassified sequences</taxon>
        <taxon>metagenomes</taxon>
        <taxon>ecological metagenomes</taxon>
    </lineage>
</organism>
<evidence type="ECO:0000313" key="2">
    <source>
        <dbReference type="EMBL" id="VAW84771.1"/>
    </source>
</evidence>
<dbReference type="Gene3D" id="2.40.10.220">
    <property type="entry name" value="predicted glycosyltransferase like domains"/>
    <property type="match status" value="1"/>
</dbReference>
<dbReference type="Pfam" id="PF07238">
    <property type="entry name" value="PilZ"/>
    <property type="match status" value="1"/>
</dbReference>
<gene>
    <name evidence="2" type="ORF">MNBD_GAMMA16-1344</name>
</gene>
<dbReference type="GO" id="GO:0035438">
    <property type="term" value="F:cyclic-di-GMP binding"/>
    <property type="evidence" value="ECO:0007669"/>
    <property type="project" value="InterPro"/>
</dbReference>
<sequence>MVNHRWGRRHKLASDVRIYIGGEKIADGIVRNISYSGICIDIAKKASPIHGFIDIVLEHNAKNEHDIHVHGMIVRSTKNSIAVMF</sequence>
<reference evidence="2" key="1">
    <citation type="submission" date="2018-06" db="EMBL/GenBank/DDBJ databases">
        <authorList>
            <person name="Zhirakovskaya E."/>
        </authorList>
    </citation>
    <scope>NUCLEOTIDE SEQUENCE</scope>
</reference>
<dbReference type="SUPFAM" id="SSF141371">
    <property type="entry name" value="PilZ domain-like"/>
    <property type="match status" value="1"/>
</dbReference>
<proteinExistence type="predicted"/>
<dbReference type="InterPro" id="IPR009875">
    <property type="entry name" value="PilZ_domain"/>
</dbReference>
<protein>
    <recommendedName>
        <fullName evidence="1">PilZ domain-containing protein</fullName>
    </recommendedName>
</protein>
<evidence type="ECO:0000259" key="1">
    <source>
        <dbReference type="Pfam" id="PF07238"/>
    </source>
</evidence>
<dbReference type="EMBL" id="UOFO01000052">
    <property type="protein sequence ID" value="VAW84771.1"/>
    <property type="molecule type" value="Genomic_DNA"/>
</dbReference>
<name>A0A3B0YZG0_9ZZZZ</name>
<accession>A0A3B0YZG0</accession>
<dbReference type="AlphaFoldDB" id="A0A3B0YZG0"/>